<feature type="chain" id="PRO_5032637045" evidence="2">
    <location>
        <begin position="22"/>
        <end position="103"/>
    </location>
</feature>
<accession>A0A840RMV2</accession>
<dbReference type="RefSeq" id="WP_168056520.1">
    <property type="nucleotide sequence ID" value="NZ_JAAOZT010000010.1"/>
</dbReference>
<evidence type="ECO:0000256" key="2">
    <source>
        <dbReference type="SAM" id="SignalP"/>
    </source>
</evidence>
<feature type="signal peptide" evidence="2">
    <location>
        <begin position="1"/>
        <end position="21"/>
    </location>
</feature>
<gene>
    <name evidence="3" type="ORF">HNR39_001469</name>
</gene>
<feature type="compositionally biased region" description="Low complexity" evidence="1">
    <location>
        <begin position="83"/>
        <end position="103"/>
    </location>
</feature>
<dbReference type="EMBL" id="JACHHQ010000003">
    <property type="protein sequence ID" value="MBB5199637.1"/>
    <property type="molecule type" value="Genomic_DNA"/>
</dbReference>
<evidence type="ECO:0000313" key="3">
    <source>
        <dbReference type="EMBL" id="MBB5199637.1"/>
    </source>
</evidence>
<reference evidence="3 4" key="1">
    <citation type="submission" date="2020-08" db="EMBL/GenBank/DDBJ databases">
        <title>Genomic Encyclopedia of Type Strains, Phase IV (KMG-IV): sequencing the most valuable type-strain genomes for metagenomic binning, comparative biology and taxonomic classification.</title>
        <authorList>
            <person name="Goeker M."/>
        </authorList>
    </citation>
    <scope>NUCLEOTIDE SEQUENCE [LARGE SCALE GENOMIC DNA]</scope>
    <source>
        <strain evidence="3 4">DSM 23240</strain>
    </source>
</reference>
<organism evidence="3 4">
    <name type="scientific">Glaciimonas immobilis</name>
    <dbReference type="NCBI Taxonomy" id="728004"/>
    <lineage>
        <taxon>Bacteria</taxon>
        <taxon>Pseudomonadati</taxon>
        <taxon>Pseudomonadota</taxon>
        <taxon>Betaproteobacteria</taxon>
        <taxon>Burkholderiales</taxon>
        <taxon>Oxalobacteraceae</taxon>
        <taxon>Glaciimonas</taxon>
    </lineage>
</organism>
<keyword evidence="4" id="KW-1185">Reference proteome</keyword>
<proteinExistence type="predicted"/>
<dbReference type="Proteomes" id="UP000571084">
    <property type="component" value="Unassembled WGS sequence"/>
</dbReference>
<name>A0A840RMV2_9BURK</name>
<protein>
    <submittedName>
        <fullName evidence="3">Uncharacterized protein</fullName>
    </submittedName>
</protein>
<evidence type="ECO:0000256" key="1">
    <source>
        <dbReference type="SAM" id="MobiDB-lite"/>
    </source>
</evidence>
<keyword evidence="2" id="KW-0732">Signal</keyword>
<feature type="region of interest" description="Disordered" evidence="1">
    <location>
        <begin position="62"/>
        <end position="103"/>
    </location>
</feature>
<evidence type="ECO:0000313" key="4">
    <source>
        <dbReference type="Proteomes" id="UP000571084"/>
    </source>
</evidence>
<dbReference type="AlphaFoldDB" id="A0A840RMV2"/>
<sequence length="103" mass="10162">MKKLHAALIAGLFVTTAFAQAALPASTIGATTSTSISASPDIKVPNAVVAADTKAKAGVEDTKSDASTAVNKMKSHHASVNSKAKANAGDADVDAKAGVSLGK</sequence>
<comment type="caution">
    <text evidence="3">The sequence shown here is derived from an EMBL/GenBank/DDBJ whole genome shotgun (WGS) entry which is preliminary data.</text>
</comment>